<evidence type="ECO:0000313" key="1">
    <source>
        <dbReference type="EMBL" id="MFC5065604.1"/>
    </source>
</evidence>
<dbReference type="Pfam" id="PF04229">
    <property type="entry name" value="GrpB"/>
    <property type="match status" value="1"/>
</dbReference>
<dbReference type="Gene3D" id="3.30.460.10">
    <property type="entry name" value="Beta Polymerase, domain 2"/>
    <property type="match status" value="1"/>
</dbReference>
<dbReference type="RefSeq" id="WP_378038932.1">
    <property type="nucleotide sequence ID" value="NZ_JBHSIV010000041.1"/>
</dbReference>
<keyword evidence="2" id="KW-1185">Reference proteome</keyword>
<name>A0ABV9YTY3_9PSEU</name>
<dbReference type="InterPro" id="IPR043519">
    <property type="entry name" value="NT_sf"/>
</dbReference>
<evidence type="ECO:0000313" key="2">
    <source>
        <dbReference type="Proteomes" id="UP001595947"/>
    </source>
</evidence>
<proteinExistence type="predicted"/>
<dbReference type="PANTHER" id="PTHR34822:SF1">
    <property type="entry name" value="GRPB FAMILY PROTEIN"/>
    <property type="match status" value="1"/>
</dbReference>
<accession>A0ABV9YTY3</accession>
<comment type="caution">
    <text evidence="1">The sequence shown here is derived from an EMBL/GenBank/DDBJ whole genome shotgun (WGS) entry which is preliminary data.</text>
</comment>
<dbReference type="InterPro" id="IPR007344">
    <property type="entry name" value="GrpB/CoaE"/>
</dbReference>
<dbReference type="Proteomes" id="UP001595947">
    <property type="component" value="Unassembled WGS sequence"/>
</dbReference>
<sequence>MSEEGLDLDLQRASATWPRPRRVALAAPDPSWPDEARRWTARLAGLPGLRGIEHVGATAVPDLPAVAQVDLLAVVDDPDDEALRTALEAREFDERGVGVWSRSARPDDVPCPTAVEVALLRPDDAAAEDRRRLRDLLRADPAAARRYTDVRRGLAGDYRDLAAYRAAKGPVIAALLRS</sequence>
<dbReference type="PANTHER" id="PTHR34822">
    <property type="entry name" value="GRPB DOMAIN PROTEIN (AFU_ORTHOLOGUE AFUA_1G01530)"/>
    <property type="match status" value="1"/>
</dbReference>
<reference evidence="2" key="1">
    <citation type="journal article" date="2019" name="Int. J. Syst. Evol. Microbiol.">
        <title>The Global Catalogue of Microorganisms (GCM) 10K type strain sequencing project: providing services to taxonomists for standard genome sequencing and annotation.</title>
        <authorList>
            <consortium name="The Broad Institute Genomics Platform"/>
            <consortium name="The Broad Institute Genome Sequencing Center for Infectious Disease"/>
            <person name="Wu L."/>
            <person name="Ma J."/>
        </authorList>
    </citation>
    <scope>NUCLEOTIDE SEQUENCE [LARGE SCALE GENOMIC DNA]</scope>
    <source>
        <strain evidence="2">CGMCC 4.7093</strain>
    </source>
</reference>
<organism evidence="1 2">
    <name type="scientific">Actinomycetospora atypica</name>
    <dbReference type="NCBI Taxonomy" id="1290095"/>
    <lineage>
        <taxon>Bacteria</taxon>
        <taxon>Bacillati</taxon>
        <taxon>Actinomycetota</taxon>
        <taxon>Actinomycetes</taxon>
        <taxon>Pseudonocardiales</taxon>
        <taxon>Pseudonocardiaceae</taxon>
        <taxon>Actinomycetospora</taxon>
    </lineage>
</organism>
<gene>
    <name evidence="1" type="ORF">ACFPBZ_25535</name>
</gene>
<protein>
    <submittedName>
        <fullName evidence="1">GrpB family protein</fullName>
    </submittedName>
</protein>
<dbReference type="EMBL" id="JBHSIV010000041">
    <property type="protein sequence ID" value="MFC5065604.1"/>
    <property type="molecule type" value="Genomic_DNA"/>
</dbReference>
<dbReference type="SUPFAM" id="SSF81301">
    <property type="entry name" value="Nucleotidyltransferase"/>
    <property type="match status" value="1"/>
</dbReference>